<accession>A0A9D2S8G2</accession>
<dbReference type="Proteomes" id="UP000824211">
    <property type="component" value="Unassembled WGS sequence"/>
</dbReference>
<protein>
    <submittedName>
        <fullName evidence="1">Extracellular solute-binding protein</fullName>
    </submittedName>
</protein>
<dbReference type="InterPro" id="IPR006059">
    <property type="entry name" value="SBP"/>
</dbReference>
<dbReference type="EMBL" id="DWXX01000176">
    <property type="protein sequence ID" value="HJB59821.1"/>
    <property type="molecule type" value="Genomic_DNA"/>
</dbReference>
<dbReference type="Gene3D" id="3.40.190.10">
    <property type="entry name" value="Periplasmic binding protein-like II"/>
    <property type="match status" value="1"/>
</dbReference>
<evidence type="ECO:0000313" key="1">
    <source>
        <dbReference type="EMBL" id="HJB59821.1"/>
    </source>
</evidence>
<reference evidence="1" key="1">
    <citation type="journal article" date="2021" name="PeerJ">
        <title>Extensive microbial diversity within the chicken gut microbiome revealed by metagenomics and culture.</title>
        <authorList>
            <person name="Gilroy R."/>
            <person name="Ravi A."/>
            <person name="Getino M."/>
            <person name="Pursley I."/>
            <person name="Horton D.L."/>
            <person name="Alikhan N.F."/>
            <person name="Baker D."/>
            <person name="Gharbi K."/>
            <person name="Hall N."/>
            <person name="Watson M."/>
            <person name="Adriaenssens E.M."/>
            <person name="Foster-Nyarko E."/>
            <person name="Jarju S."/>
            <person name="Secka A."/>
            <person name="Antonio M."/>
            <person name="Oren A."/>
            <person name="Chaudhuri R.R."/>
            <person name="La Ragione R."/>
            <person name="Hildebrand F."/>
            <person name="Pallen M.J."/>
        </authorList>
    </citation>
    <scope>NUCLEOTIDE SEQUENCE</scope>
    <source>
        <strain evidence="1">ChiHjej9B8-13557</strain>
    </source>
</reference>
<evidence type="ECO:0000313" key="2">
    <source>
        <dbReference type="Proteomes" id="UP000824211"/>
    </source>
</evidence>
<comment type="caution">
    <text evidence="1">The sequence shown here is derived from an EMBL/GenBank/DDBJ whole genome shotgun (WGS) entry which is preliminary data.</text>
</comment>
<dbReference type="Pfam" id="PF01547">
    <property type="entry name" value="SBP_bac_1"/>
    <property type="match status" value="1"/>
</dbReference>
<gene>
    <name evidence="1" type="ORF">H9771_09260</name>
</gene>
<organism evidence="1 2">
    <name type="scientific">Candidatus Faecalibacterium faecipullorum</name>
    <dbReference type="NCBI Taxonomy" id="2838578"/>
    <lineage>
        <taxon>Bacteria</taxon>
        <taxon>Bacillati</taxon>
        <taxon>Bacillota</taxon>
        <taxon>Clostridia</taxon>
        <taxon>Eubacteriales</taxon>
        <taxon>Oscillospiraceae</taxon>
        <taxon>Faecalibacterium</taxon>
    </lineage>
</organism>
<reference evidence="1" key="2">
    <citation type="submission" date="2021-04" db="EMBL/GenBank/DDBJ databases">
        <authorList>
            <person name="Gilroy R."/>
        </authorList>
    </citation>
    <scope>NUCLEOTIDE SEQUENCE</scope>
    <source>
        <strain evidence="1">ChiHjej9B8-13557</strain>
    </source>
</reference>
<proteinExistence type="predicted"/>
<dbReference type="PANTHER" id="PTHR43649:SF12">
    <property type="entry name" value="DIACETYLCHITOBIOSE BINDING PROTEIN DASA"/>
    <property type="match status" value="1"/>
</dbReference>
<dbReference type="SUPFAM" id="SSF53850">
    <property type="entry name" value="Periplasmic binding protein-like II"/>
    <property type="match status" value="1"/>
</dbReference>
<dbReference type="InterPro" id="IPR050490">
    <property type="entry name" value="Bact_solute-bd_prot1"/>
</dbReference>
<dbReference type="AlphaFoldDB" id="A0A9D2S8G2"/>
<sequence length="439" mass="48977">MSVYLPAQYADPTTHYPIYEKLMDYQQAHPNIELTFVSPASSDLAEREAVISQLSAEILSGGGPDLFIMEGYRRTESNLFPDIEKAMANGTFLDLTEAMEKQGLSREEDFYTAVLDAGQWEGRQYVLPLGFSVPLMVSAADVLYAGSFDLQRAMRTMDSLLTELLRIHEEQPILVITGIDPLGVLAQPVLDYEAHRVQLDTPAVRRALELEKVFRTGDIAYDLARGLFNDADPAQVRDGFAGGVPFALLQDSKFSINLLRQCQALGVEASVLPVPNEEGTFTAKIGSYAMGSRNTQHPEEVADLLLYLISEECQSAAAYADYDQFPVRKGCMQACFDAQYQFSACDASREKLTEEEVAERQGRYGAPLDAARIEQFETICDQVTAAHYQTIWYRGVDLGQTETGENVASFLHVQYWNDEITLDELIGILSSKMRLYLDE</sequence>
<name>A0A9D2S8G2_9FIRM</name>
<dbReference type="PANTHER" id="PTHR43649">
    <property type="entry name" value="ARABINOSE-BINDING PROTEIN-RELATED"/>
    <property type="match status" value="1"/>
</dbReference>